<dbReference type="PANTHER" id="PTHR46641">
    <property type="entry name" value="FMRFAMIDE RECEPTOR-RELATED"/>
    <property type="match status" value="1"/>
</dbReference>
<sequence length="394" mass="45089">MDELITLEGASQSEQIIGSHDFCNFSNITHHEHDEQSILIVWWSNVAVLPIIALIGLACNLLNMAVLTSNKTARRIPSWNLLIALAICDSLFLIFATLDVTPLSIPSLAFSMSFNHFYSRVVLYIRTLASTFYKSSVLIVVAFNIERYLCVVCPLNSHSWCTSRNSKSAIATAVFVSFLCSIQWPLAYDTIRCFESNSNEYYYVILMSTNRALQIYYRTMDYISLFAFNVLPIIALLYMNSRIIFTLRRVVDEDSRRDEETKLSDGLIQNEAHNNRTMRANAMLFAVVFMLFFCVGPQAPARLLFDIYGQYHPKAILYVCLSQQLVFLNASLNFCLYCVVSKRYRTLMKQTLKKFLHKLEGVDRPFQISLKQTKSSSAHVTSLEDHHAHLIQNV</sequence>
<keyword evidence="5" id="KW-0675">Receptor</keyword>
<dbReference type="SUPFAM" id="SSF81321">
    <property type="entry name" value="Family A G protein-coupled receptor-like"/>
    <property type="match status" value="1"/>
</dbReference>
<evidence type="ECO:0000259" key="7">
    <source>
        <dbReference type="PROSITE" id="PS50262"/>
    </source>
</evidence>
<gene>
    <name evidence="9" type="primary">CRE02131</name>
</gene>
<dbReference type="AlphaFoldDB" id="A0A097F0N9"/>
<feature type="transmembrane region" description="Helical" evidence="6">
    <location>
        <begin position="79"/>
        <end position="98"/>
    </location>
</feature>
<feature type="transmembrane region" description="Helical" evidence="6">
    <location>
        <begin position="169"/>
        <end position="188"/>
    </location>
</feature>
<feature type="transmembrane region" description="Helical" evidence="6">
    <location>
        <begin position="40"/>
        <end position="67"/>
    </location>
</feature>
<dbReference type="InterPro" id="IPR000276">
    <property type="entry name" value="GPCR_Rhodpsn"/>
</dbReference>
<evidence type="ECO:0000256" key="1">
    <source>
        <dbReference type="ARBA" id="ARBA00004370"/>
    </source>
</evidence>
<dbReference type="EMBL" id="KF925617">
    <property type="protein sequence ID" value="AIT15758.1"/>
    <property type="molecule type" value="Genomic_DNA"/>
</dbReference>
<dbReference type="CDD" id="cd14978">
    <property type="entry name" value="7tmA_FMRFamide_R-like"/>
    <property type="match status" value="1"/>
</dbReference>
<reference evidence="9" key="1">
    <citation type="journal article" date="2014" name="G3 (Bethesda)">
        <title>A recent global selective sweep on the age-1 phosphatidylinositol 3-OH kinase regulator of the insulin-like signaling pathway within Caenorhabditis remanei.</title>
        <authorList>
            <person name="Jovelin R."/>
            <person name="Comstock J.S."/>
            <person name="Cutter A.D."/>
            <person name="Phillips P.C."/>
        </authorList>
    </citation>
    <scope>NUCLEOTIDE SEQUENCE</scope>
    <source>
        <strain evidence="8">VX0002</strain>
        <strain evidence="9">VX0011</strain>
    </source>
</reference>
<dbReference type="PROSITE" id="PS50262">
    <property type="entry name" value="G_PROTEIN_RECEP_F1_2"/>
    <property type="match status" value="1"/>
</dbReference>
<dbReference type="InterPro" id="IPR052954">
    <property type="entry name" value="GPCR-Ligand_Int"/>
</dbReference>
<organism evidence="9">
    <name type="scientific">Caenorhabditis remanei</name>
    <name type="common">Caenorhabditis vulgaris</name>
    <dbReference type="NCBI Taxonomy" id="31234"/>
    <lineage>
        <taxon>Eukaryota</taxon>
        <taxon>Metazoa</taxon>
        <taxon>Ecdysozoa</taxon>
        <taxon>Nematoda</taxon>
        <taxon>Chromadorea</taxon>
        <taxon>Rhabditida</taxon>
        <taxon>Rhabditina</taxon>
        <taxon>Rhabditomorpha</taxon>
        <taxon>Rhabditoidea</taxon>
        <taxon>Rhabditidae</taxon>
        <taxon>Peloderinae</taxon>
        <taxon>Caenorhabditis</taxon>
    </lineage>
</organism>
<evidence type="ECO:0000256" key="2">
    <source>
        <dbReference type="ARBA" id="ARBA00022692"/>
    </source>
</evidence>
<dbReference type="PROSITE" id="PS00237">
    <property type="entry name" value="G_PROTEIN_RECEP_F1_1"/>
    <property type="match status" value="1"/>
</dbReference>
<dbReference type="EMBL" id="KF925612">
    <property type="protein sequence ID" value="AIT15753.1"/>
    <property type="molecule type" value="Genomic_DNA"/>
</dbReference>
<evidence type="ECO:0000256" key="5">
    <source>
        <dbReference type="RuleBase" id="RU000688"/>
    </source>
</evidence>
<name>A0A097F0N9_CAERE</name>
<feature type="transmembrane region" description="Helical" evidence="6">
    <location>
        <begin position="223"/>
        <end position="239"/>
    </location>
</feature>
<evidence type="ECO:0000313" key="8">
    <source>
        <dbReference type="EMBL" id="AIT15753.1"/>
    </source>
</evidence>
<keyword evidence="3 6" id="KW-1133">Transmembrane helix</keyword>
<dbReference type="PRINTS" id="PR00237">
    <property type="entry name" value="GPCRRHODOPSN"/>
</dbReference>
<evidence type="ECO:0000256" key="6">
    <source>
        <dbReference type="SAM" id="Phobius"/>
    </source>
</evidence>
<dbReference type="Gene3D" id="1.20.1070.10">
    <property type="entry name" value="Rhodopsin 7-helix transmembrane proteins"/>
    <property type="match status" value="1"/>
</dbReference>
<keyword evidence="5" id="KW-0807">Transducer</keyword>
<keyword evidence="2 5" id="KW-0812">Transmembrane</keyword>
<feature type="transmembrane region" description="Helical" evidence="6">
    <location>
        <begin position="315"/>
        <end position="340"/>
    </location>
</feature>
<evidence type="ECO:0000256" key="4">
    <source>
        <dbReference type="ARBA" id="ARBA00023136"/>
    </source>
</evidence>
<dbReference type="Pfam" id="PF00001">
    <property type="entry name" value="7tm_1"/>
    <property type="match status" value="1"/>
</dbReference>
<keyword evidence="4 6" id="KW-0472">Membrane</keyword>
<evidence type="ECO:0000256" key="3">
    <source>
        <dbReference type="ARBA" id="ARBA00022989"/>
    </source>
</evidence>
<dbReference type="GO" id="GO:0016020">
    <property type="term" value="C:membrane"/>
    <property type="evidence" value="ECO:0007669"/>
    <property type="project" value="UniProtKB-SubCell"/>
</dbReference>
<protein>
    <submittedName>
        <fullName evidence="9">CRE02131</fullName>
    </submittedName>
</protein>
<evidence type="ECO:0000313" key="9">
    <source>
        <dbReference type="EMBL" id="AIT15758.1"/>
    </source>
</evidence>
<comment type="subcellular location">
    <subcellularLocation>
        <location evidence="1">Membrane</location>
    </subcellularLocation>
</comment>
<feature type="transmembrane region" description="Helical" evidence="6">
    <location>
        <begin position="282"/>
        <end position="303"/>
    </location>
</feature>
<dbReference type="PANTHER" id="PTHR46641:SF23">
    <property type="entry name" value="G-PROTEIN COUPLED RECEPTORS FAMILY 1 PROFILE DOMAIN-CONTAINING PROTEIN"/>
    <property type="match status" value="1"/>
</dbReference>
<comment type="similarity">
    <text evidence="5">Belongs to the G-protein coupled receptor 1 family.</text>
</comment>
<keyword evidence="5" id="KW-0297">G-protein coupled receptor</keyword>
<accession>A0A097F0N9</accession>
<proteinExistence type="inferred from homology"/>
<feature type="domain" description="G-protein coupled receptors family 1 profile" evidence="7">
    <location>
        <begin position="59"/>
        <end position="337"/>
    </location>
</feature>
<dbReference type="InterPro" id="IPR017452">
    <property type="entry name" value="GPCR_Rhodpsn_7TM"/>
</dbReference>
<dbReference type="GO" id="GO:0004930">
    <property type="term" value="F:G protein-coupled receptor activity"/>
    <property type="evidence" value="ECO:0007669"/>
    <property type="project" value="UniProtKB-KW"/>
</dbReference>